<dbReference type="EMBL" id="BLXT01006771">
    <property type="protein sequence ID" value="GFO33367.1"/>
    <property type="molecule type" value="Genomic_DNA"/>
</dbReference>
<keyword evidence="3" id="KW-1185">Reference proteome</keyword>
<protein>
    <submittedName>
        <fullName evidence="2">Uncharacterized protein</fullName>
    </submittedName>
</protein>
<dbReference type="AlphaFoldDB" id="A0AAV4CN46"/>
<evidence type="ECO:0000313" key="2">
    <source>
        <dbReference type="EMBL" id="GFO33367.1"/>
    </source>
</evidence>
<dbReference type="Proteomes" id="UP000735302">
    <property type="component" value="Unassembled WGS sequence"/>
</dbReference>
<sequence>MKRYVNNFQTDKRHKNITLISSQKHSNILLDNREVSPQGQILRRNRRHLKVSAWPTLAQVLIEDELANDVADMTFEDADPPPVQPTVPDANRTFAHSGRLTKAPKRYDM</sequence>
<evidence type="ECO:0000256" key="1">
    <source>
        <dbReference type="SAM" id="MobiDB-lite"/>
    </source>
</evidence>
<gene>
    <name evidence="2" type="ORF">PoB_005987200</name>
</gene>
<name>A0AAV4CN46_9GAST</name>
<proteinExistence type="predicted"/>
<feature type="region of interest" description="Disordered" evidence="1">
    <location>
        <begin position="76"/>
        <end position="109"/>
    </location>
</feature>
<reference evidence="2 3" key="1">
    <citation type="journal article" date="2021" name="Elife">
        <title>Chloroplast acquisition without the gene transfer in kleptoplastic sea slugs, Plakobranchus ocellatus.</title>
        <authorList>
            <person name="Maeda T."/>
            <person name="Takahashi S."/>
            <person name="Yoshida T."/>
            <person name="Shimamura S."/>
            <person name="Takaki Y."/>
            <person name="Nagai Y."/>
            <person name="Toyoda A."/>
            <person name="Suzuki Y."/>
            <person name="Arimoto A."/>
            <person name="Ishii H."/>
            <person name="Satoh N."/>
            <person name="Nishiyama T."/>
            <person name="Hasebe M."/>
            <person name="Maruyama T."/>
            <person name="Minagawa J."/>
            <person name="Obokata J."/>
            <person name="Shigenobu S."/>
        </authorList>
    </citation>
    <scope>NUCLEOTIDE SEQUENCE [LARGE SCALE GENOMIC DNA]</scope>
</reference>
<comment type="caution">
    <text evidence="2">The sequence shown here is derived from an EMBL/GenBank/DDBJ whole genome shotgun (WGS) entry which is preliminary data.</text>
</comment>
<accession>A0AAV4CN46</accession>
<organism evidence="2 3">
    <name type="scientific">Plakobranchus ocellatus</name>
    <dbReference type="NCBI Taxonomy" id="259542"/>
    <lineage>
        <taxon>Eukaryota</taxon>
        <taxon>Metazoa</taxon>
        <taxon>Spiralia</taxon>
        <taxon>Lophotrochozoa</taxon>
        <taxon>Mollusca</taxon>
        <taxon>Gastropoda</taxon>
        <taxon>Heterobranchia</taxon>
        <taxon>Euthyneura</taxon>
        <taxon>Panpulmonata</taxon>
        <taxon>Sacoglossa</taxon>
        <taxon>Placobranchoidea</taxon>
        <taxon>Plakobranchidae</taxon>
        <taxon>Plakobranchus</taxon>
    </lineage>
</organism>
<evidence type="ECO:0000313" key="3">
    <source>
        <dbReference type="Proteomes" id="UP000735302"/>
    </source>
</evidence>